<keyword evidence="2" id="KW-1185">Reference proteome</keyword>
<name>A0A9X2VR99_9PSEU</name>
<organism evidence="1 2">
    <name type="scientific">Umezawaea endophytica</name>
    <dbReference type="NCBI Taxonomy" id="1654476"/>
    <lineage>
        <taxon>Bacteria</taxon>
        <taxon>Bacillati</taxon>
        <taxon>Actinomycetota</taxon>
        <taxon>Actinomycetes</taxon>
        <taxon>Pseudonocardiales</taxon>
        <taxon>Pseudonocardiaceae</taxon>
        <taxon>Umezawaea</taxon>
    </lineage>
</organism>
<accession>A0A9X2VR99</accession>
<reference evidence="1" key="1">
    <citation type="submission" date="2022-08" db="EMBL/GenBank/DDBJ databases">
        <authorList>
            <person name="Tistechok S."/>
            <person name="Samborskyy M."/>
            <person name="Roman I."/>
        </authorList>
    </citation>
    <scope>NUCLEOTIDE SEQUENCE</scope>
    <source>
        <strain evidence="1">DSM 103496</strain>
    </source>
</reference>
<dbReference type="Pfam" id="PF14907">
    <property type="entry name" value="NTP_transf_5"/>
    <property type="match status" value="1"/>
</dbReference>
<proteinExistence type="predicted"/>
<dbReference type="Proteomes" id="UP001141259">
    <property type="component" value="Unassembled WGS sequence"/>
</dbReference>
<evidence type="ECO:0000313" key="1">
    <source>
        <dbReference type="EMBL" id="MCS7481211.1"/>
    </source>
</evidence>
<evidence type="ECO:0000313" key="2">
    <source>
        <dbReference type="Proteomes" id="UP001141259"/>
    </source>
</evidence>
<sequence length="193" mass="21030">MSGVQDELLRTLVKVANALRAADIRFALTGGCAVYARGGPATEHDVDLLVKEEDASKARSALVAAGCRAADAPENWLLKVYDGDSLVDLLHRPNEIPVTDELLDHAEELAVSSVSLPVMPATEVMISKLLVLDGHRCDFSELLPFARALREQIDWPKVRKSTEDSPYAEAFLVLVERLELVAPQLTSVQRSAS</sequence>
<dbReference type="AlphaFoldDB" id="A0A9X2VR99"/>
<dbReference type="InterPro" id="IPR043519">
    <property type="entry name" value="NT_sf"/>
</dbReference>
<protein>
    <submittedName>
        <fullName evidence="1">Nucleotidyltransferase family protein</fullName>
    </submittedName>
</protein>
<comment type="caution">
    <text evidence="1">The sequence shown here is derived from an EMBL/GenBank/DDBJ whole genome shotgun (WGS) entry which is preliminary data.</text>
</comment>
<dbReference type="RefSeq" id="WP_259626703.1">
    <property type="nucleotide sequence ID" value="NZ_JANYMP010000017.1"/>
</dbReference>
<gene>
    <name evidence="1" type="ORF">NZH93_30515</name>
</gene>
<dbReference type="SUPFAM" id="SSF81301">
    <property type="entry name" value="Nucleotidyltransferase"/>
    <property type="match status" value="1"/>
</dbReference>
<dbReference type="Gene3D" id="3.30.460.40">
    <property type="match status" value="1"/>
</dbReference>
<dbReference type="InterPro" id="IPR039498">
    <property type="entry name" value="NTP_transf_5"/>
</dbReference>
<dbReference type="EMBL" id="JANYMP010000017">
    <property type="protein sequence ID" value="MCS7481211.1"/>
    <property type="molecule type" value="Genomic_DNA"/>
</dbReference>